<dbReference type="Gene3D" id="3.40.50.150">
    <property type="entry name" value="Vaccinia Virus protein VP39"/>
    <property type="match status" value="1"/>
</dbReference>
<keyword evidence="5" id="KW-1185">Reference proteome</keyword>
<reference evidence="2 4" key="1">
    <citation type="submission" date="2020-06" db="EMBL/GenBank/DDBJ databases">
        <title>Anoxygenic phototrophic Chloroflexota member uses a Type I reaction center.</title>
        <authorList>
            <person name="Tsuji J.M."/>
            <person name="Shaw N.A."/>
            <person name="Nagashima S."/>
            <person name="Venkiteswaran J."/>
            <person name="Schiff S.L."/>
            <person name="Hanada S."/>
            <person name="Tank M."/>
            <person name="Neufeld J.D."/>
        </authorList>
    </citation>
    <scope>NUCLEOTIDE SEQUENCE [LARGE SCALE GENOMIC DNA]</scope>
    <source>
        <strain evidence="2">L227-S17</strain>
    </source>
</reference>
<dbReference type="Pfam" id="PF13489">
    <property type="entry name" value="Methyltransf_23"/>
    <property type="match status" value="1"/>
</dbReference>
<dbReference type="InterPro" id="IPR029044">
    <property type="entry name" value="Nucleotide-diphossugar_trans"/>
</dbReference>
<dbReference type="SUPFAM" id="SSF53335">
    <property type="entry name" value="S-adenosyl-L-methionine-dependent methyltransferases"/>
    <property type="match status" value="1"/>
</dbReference>
<dbReference type="CDD" id="cd02440">
    <property type="entry name" value="AdoMet_MTases"/>
    <property type="match status" value="1"/>
</dbReference>
<dbReference type="GO" id="GO:0032259">
    <property type="term" value="P:methylation"/>
    <property type="evidence" value="ECO:0007669"/>
    <property type="project" value="UniProtKB-KW"/>
</dbReference>
<accession>A0A8T7LX54</accession>
<evidence type="ECO:0000313" key="5">
    <source>
        <dbReference type="Proteomes" id="UP001431572"/>
    </source>
</evidence>
<dbReference type="RefSeq" id="WP_341467801.1">
    <property type="nucleotide sequence ID" value="NZ_CP128399.1"/>
</dbReference>
<dbReference type="EMBL" id="JACATZ010000001">
    <property type="protein sequence ID" value="NWJ46544.1"/>
    <property type="molecule type" value="Genomic_DNA"/>
</dbReference>
<protein>
    <submittedName>
        <fullName evidence="2 3">Glycosyltransferase</fullName>
    </submittedName>
</protein>
<dbReference type="Gene3D" id="3.90.550.10">
    <property type="entry name" value="Spore Coat Polysaccharide Biosynthesis Protein SpsA, Chain A"/>
    <property type="match status" value="1"/>
</dbReference>
<organism evidence="2 4">
    <name type="scientific">Candidatus Chlorohelix allophototropha</name>
    <dbReference type="NCBI Taxonomy" id="3003348"/>
    <lineage>
        <taxon>Bacteria</taxon>
        <taxon>Bacillati</taxon>
        <taxon>Chloroflexota</taxon>
        <taxon>Chloroflexia</taxon>
        <taxon>Candidatus Chloroheliales</taxon>
        <taxon>Candidatus Chloroheliaceae</taxon>
        <taxon>Candidatus Chlorohelix</taxon>
    </lineage>
</organism>
<dbReference type="Proteomes" id="UP000521676">
    <property type="component" value="Unassembled WGS sequence"/>
</dbReference>
<reference evidence="3" key="2">
    <citation type="journal article" date="2024" name="Nature">
        <title>Anoxygenic phototroph of the Chloroflexota uses a type I reaction centre.</title>
        <authorList>
            <person name="Tsuji J.M."/>
            <person name="Shaw N.A."/>
            <person name="Nagashima S."/>
            <person name="Venkiteswaran J.J."/>
            <person name="Schiff S.L."/>
            <person name="Watanabe T."/>
            <person name="Fukui M."/>
            <person name="Hanada S."/>
            <person name="Tank M."/>
            <person name="Neufeld J.D."/>
        </authorList>
    </citation>
    <scope>NUCLEOTIDE SEQUENCE</scope>
    <source>
        <strain evidence="3">L227-S17</strain>
    </source>
</reference>
<evidence type="ECO:0000313" key="2">
    <source>
        <dbReference type="EMBL" id="NWJ46544.1"/>
    </source>
</evidence>
<dbReference type="InterPro" id="IPR001173">
    <property type="entry name" value="Glyco_trans_2-like"/>
</dbReference>
<dbReference type="InterPro" id="IPR050256">
    <property type="entry name" value="Glycosyltransferase_2"/>
</dbReference>
<dbReference type="AlphaFoldDB" id="A0A8T7LX54"/>
<evidence type="ECO:0000259" key="1">
    <source>
        <dbReference type="Pfam" id="PF00535"/>
    </source>
</evidence>
<keyword evidence="3" id="KW-0808">Transferase</keyword>
<dbReference type="SUPFAM" id="SSF53448">
    <property type="entry name" value="Nucleotide-diphospho-sugar transferases"/>
    <property type="match status" value="1"/>
</dbReference>
<dbReference type="GO" id="GO:0008168">
    <property type="term" value="F:methyltransferase activity"/>
    <property type="evidence" value="ECO:0007669"/>
    <property type="project" value="UniProtKB-KW"/>
</dbReference>
<feature type="domain" description="Glycosyltransferase 2-like" evidence="1">
    <location>
        <begin position="42"/>
        <end position="215"/>
    </location>
</feature>
<gene>
    <name evidence="2" type="ORF">HXX08_11750</name>
    <name evidence="3" type="ORF">OZ401_001693</name>
</gene>
<proteinExistence type="predicted"/>
<keyword evidence="3" id="KW-0489">Methyltransferase</keyword>
<dbReference type="PANTHER" id="PTHR48090:SF7">
    <property type="entry name" value="RFBJ PROTEIN"/>
    <property type="match status" value="1"/>
</dbReference>
<sequence length="513" mass="58977">MAKKSSTPLRFTTSNGSQLSITDSFFQHNKFPIEQINKRIGILIVAYNAVTTLAKVLDRIPQDVWEVVEEVIILDDASKDATHELAIGYKVLRGREKLTVIKHKENLGYGGNQKAGYRYFIEKGFDIVVLLHGDGQYAPEIMSQLILPLAQSQAEAVFGSRMMNEYGGPFKGGMPIYKYMGNRILTYLENRLIGLNLTEFHSGYRAYSIEALRQIDFTKMTNDFHFDTEIIIKLQHQGFRIIETPIPTYYGDEICYVNGLRYARNVIRSVLRYKLTARSMECYPEYEEYFNHYPLKQDENSSHELIMNLVGKNKYILDIGCGEGYFAKEIAKKDNRVIGVDILSQPKNISAFEHYLKADLNNGLKEVKDTLELRAFDVILLLDILEHLVNPGNLLKDCEDLLKPNGNILISLPNVANITVRLALLFGKFNYSQRGILDKTHLRFYTRGSGCRFIEEMGYKIIDQKVTILPLELFKTPKNSFILRIFTRLLTLITWFLPDLFGYQNIYIVHPNN</sequence>
<dbReference type="EMBL" id="CP128399">
    <property type="protein sequence ID" value="WJW65913.1"/>
    <property type="molecule type" value="Genomic_DNA"/>
</dbReference>
<evidence type="ECO:0000313" key="4">
    <source>
        <dbReference type="Proteomes" id="UP000521676"/>
    </source>
</evidence>
<dbReference type="Pfam" id="PF00535">
    <property type="entry name" value="Glycos_transf_2"/>
    <property type="match status" value="1"/>
</dbReference>
<name>A0A8T7LX54_9CHLR</name>
<evidence type="ECO:0000313" key="3">
    <source>
        <dbReference type="EMBL" id="WJW65913.1"/>
    </source>
</evidence>
<dbReference type="CDD" id="cd04179">
    <property type="entry name" value="DPM_DPG-synthase_like"/>
    <property type="match status" value="1"/>
</dbReference>
<dbReference type="InterPro" id="IPR029063">
    <property type="entry name" value="SAM-dependent_MTases_sf"/>
</dbReference>
<dbReference type="PANTHER" id="PTHR48090">
    <property type="entry name" value="UNDECAPRENYL-PHOSPHATE 4-DEOXY-4-FORMAMIDO-L-ARABINOSE TRANSFERASE-RELATED"/>
    <property type="match status" value="1"/>
</dbReference>
<dbReference type="Proteomes" id="UP001431572">
    <property type="component" value="Chromosome 1"/>
</dbReference>